<dbReference type="Proteomes" id="UP000018227">
    <property type="component" value="Unassembled WGS sequence"/>
</dbReference>
<comment type="caution">
    <text evidence="2">The sequence shown here is derived from an EMBL/GenBank/DDBJ whole genome shotgun (WGS) entry which is preliminary data.</text>
</comment>
<dbReference type="STRING" id="592026.GCWU0000282_000953"/>
<reference evidence="2 3" key="1">
    <citation type="submission" date="2013-06" db="EMBL/GenBank/DDBJ databases">
        <authorList>
            <person name="Weinstock G."/>
            <person name="Sodergren E."/>
            <person name="Clifton S."/>
            <person name="Fulton L."/>
            <person name="Fulton B."/>
            <person name="Courtney L."/>
            <person name="Fronick C."/>
            <person name="Harrison M."/>
            <person name="Strong C."/>
            <person name="Farmer C."/>
            <person name="Delahaunty K."/>
            <person name="Markovic C."/>
            <person name="Hall O."/>
            <person name="Minx P."/>
            <person name="Tomlinson C."/>
            <person name="Mitreva M."/>
            <person name="Nelson J."/>
            <person name="Hou S."/>
            <person name="Wollam A."/>
            <person name="Pepin K.H."/>
            <person name="Johnson M."/>
            <person name="Bhonagiri V."/>
            <person name="Nash W.E."/>
            <person name="Warren W."/>
            <person name="Chinwalla A."/>
            <person name="Mardis E.R."/>
            <person name="Wilson R.K."/>
        </authorList>
    </citation>
    <scope>NUCLEOTIDE SEQUENCE [LARGE SCALE GENOMIC DNA]</scope>
    <source>
        <strain evidence="2 3">ATCC 51271</strain>
    </source>
</reference>
<evidence type="ECO:0000259" key="1">
    <source>
        <dbReference type="Pfam" id="PF00534"/>
    </source>
</evidence>
<sequence>MRVIYVSNLCLPQVYEDLFEDKRYKSSEAVQKYHRIMAEGFALNDLKVISLGVVPANRNVRKKIISLPGGELNGVKYKHIKTINLPIIKQILNAVNVYFNILNQEDKKNSFVICDGLSYLASKAAVLACRLKKIKSVVIITDLPEFLVGTDKRAAKRYKRLFDKFSAYVVLTEKMAVRLGYTDKPYVVLEGQVDSREKREIPGQKQFNKKIIMYAGIVQKLYGLKILTEGFIKANLNDYELHIYGNGDYSEEIDRISEIHKNVRHFPSQPNSTIVEKEKEAYLLVNPRPTTEEYTKYSFPSKNMEYMVSGTAVLTTALPGMPEEYKKHVYLIEDESVDGISNAFKKVAGLSDEEVLNKGRLAREFVLSEKNNKIQTEKIIELINRID</sequence>
<organism evidence="2 3">
    <name type="scientific">Catonella morbi ATCC 51271</name>
    <dbReference type="NCBI Taxonomy" id="592026"/>
    <lineage>
        <taxon>Bacteria</taxon>
        <taxon>Bacillati</taxon>
        <taxon>Bacillota</taxon>
        <taxon>Clostridia</taxon>
        <taxon>Lachnospirales</taxon>
        <taxon>Lachnospiraceae</taxon>
        <taxon>Catonella</taxon>
    </lineage>
</organism>
<dbReference type="AlphaFoldDB" id="V2Y7X5"/>
<dbReference type="eggNOG" id="COG0438">
    <property type="taxonomic scope" value="Bacteria"/>
</dbReference>
<dbReference type="InterPro" id="IPR001296">
    <property type="entry name" value="Glyco_trans_1"/>
</dbReference>
<dbReference type="OrthoDB" id="9790710at2"/>
<proteinExistence type="predicted"/>
<feature type="domain" description="Glycosyl transferase family 1" evidence="1">
    <location>
        <begin position="204"/>
        <end position="347"/>
    </location>
</feature>
<evidence type="ECO:0000313" key="3">
    <source>
        <dbReference type="Proteomes" id="UP000018227"/>
    </source>
</evidence>
<accession>V2Y7X5</accession>
<dbReference type="SUPFAM" id="SSF53756">
    <property type="entry name" value="UDP-Glycosyltransferase/glycogen phosphorylase"/>
    <property type="match status" value="1"/>
</dbReference>
<keyword evidence="3" id="KW-1185">Reference proteome</keyword>
<name>V2Y7X5_9FIRM</name>
<gene>
    <name evidence="2" type="ORF">GCWU0000282_000953</name>
</gene>
<protein>
    <submittedName>
        <fullName evidence="2">Glycosyltransferase, group 1 family protein</fullName>
    </submittedName>
</protein>
<dbReference type="HOGENOM" id="CLU_055800_0_0_9"/>
<dbReference type="Pfam" id="PF00534">
    <property type="entry name" value="Glycos_transf_1"/>
    <property type="match status" value="1"/>
</dbReference>
<evidence type="ECO:0000313" key="2">
    <source>
        <dbReference type="EMBL" id="ESL03786.1"/>
    </source>
</evidence>
<dbReference type="GO" id="GO:0016757">
    <property type="term" value="F:glycosyltransferase activity"/>
    <property type="evidence" value="ECO:0007669"/>
    <property type="project" value="InterPro"/>
</dbReference>
<dbReference type="EMBL" id="ACIL03000007">
    <property type="protein sequence ID" value="ESL03786.1"/>
    <property type="molecule type" value="Genomic_DNA"/>
</dbReference>
<dbReference type="Gene3D" id="3.40.50.2000">
    <property type="entry name" value="Glycogen Phosphorylase B"/>
    <property type="match status" value="1"/>
</dbReference>
<keyword evidence="2" id="KW-0808">Transferase</keyword>
<dbReference type="RefSeq" id="WP_023353835.1">
    <property type="nucleotide sequence ID" value="NZ_KI535367.1"/>
</dbReference>